<organism evidence="3 4">
    <name type="scientific">Methylophaga thalassica</name>
    <dbReference type="NCBI Taxonomy" id="40223"/>
    <lineage>
        <taxon>Bacteria</taxon>
        <taxon>Pseudomonadati</taxon>
        <taxon>Pseudomonadota</taxon>
        <taxon>Gammaproteobacteria</taxon>
        <taxon>Thiotrichales</taxon>
        <taxon>Piscirickettsiaceae</taxon>
        <taxon>Methylophaga</taxon>
    </lineage>
</organism>
<dbReference type="InterPro" id="IPR036388">
    <property type="entry name" value="WH-like_DNA-bd_sf"/>
</dbReference>
<evidence type="ECO:0000256" key="1">
    <source>
        <dbReference type="SAM" id="Phobius"/>
    </source>
</evidence>
<evidence type="ECO:0000313" key="4">
    <source>
        <dbReference type="Proteomes" id="UP001161423"/>
    </source>
</evidence>
<keyword evidence="1" id="KW-0472">Membrane</keyword>
<keyword evidence="4" id="KW-1185">Reference proteome</keyword>
<reference evidence="3" key="1">
    <citation type="journal article" date="2014" name="Int. J. Syst. Evol. Microbiol.">
        <title>Complete genome of a new Firmicutes species belonging to the dominant human colonic microbiota ('Ruminococcus bicirculans') reveals two chromosomes and a selective capacity to utilize plant glucans.</title>
        <authorList>
            <consortium name="NISC Comparative Sequencing Program"/>
            <person name="Wegmann U."/>
            <person name="Louis P."/>
            <person name="Goesmann A."/>
            <person name="Henrissat B."/>
            <person name="Duncan S.H."/>
            <person name="Flint H.J."/>
        </authorList>
    </citation>
    <scope>NUCLEOTIDE SEQUENCE</scope>
    <source>
        <strain evidence="3">NBRC 102424</strain>
    </source>
</reference>
<dbReference type="SMART" id="SM00421">
    <property type="entry name" value="HTH_LUXR"/>
    <property type="match status" value="1"/>
</dbReference>
<feature type="transmembrane region" description="Helical" evidence="1">
    <location>
        <begin position="84"/>
        <end position="103"/>
    </location>
</feature>
<proteinExistence type="predicted"/>
<dbReference type="RefSeq" id="WP_284722319.1">
    <property type="nucleotide sequence ID" value="NZ_BSND01000003.1"/>
</dbReference>
<sequence length="146" mass="16788">MKKLRAIVVDRKSLTRAESITFRYLCEGYSRVEIADKKRFRSLSTINRQVESIALKLDAHSHAEIVGTAVALGMVRYEFRETHGLLTNAFVILLMLNITSGHIDLRRFMSLPSPQPIQIPRGPRSPRPLRIIRYNGRTLRTGRQYP</sequence>
<protein>
    <recommendedName>
        <fullName evidence="2">HTH luxR-type domain-containing protein</fullName>
    </recommendedName>
</protein>
<dbReference type="InterPro" id="IPR016032">
    <property type="entry name" value="Sig_transdc_resp-reg_C-effctor"/>
</dbReference>
<name>A0ABQ5TV03_9GAMM</name>
<evidence type="ECO:0000259" key="2">
    <source>
        <dbReference type="SMART" id="SM00421"/>
    </source>
</evidence>
<dbReference type="Gene3D" id="1.10.10.10">
    <property type="entry name" value="Winged helix-like DNA-binding domain superfamily/Winged helix DNA-binding domain"/>
    <property type="match status" value="1"/>
</dbReference>
<dbReference type="SUPFAM" id="SSF46894">
    <property type="entry name" value="C-terminal effector domain of the bipartite response regulators"/>
    <property type="match status" value="1"/>
</dbReference>
<dbReference type="EMBL" id="BSND01000003">
    <property type="protein sequence ID" value="GLP98660.1"/>
    <property type="molecule type" value="Genomic_DNA"/>
</dbReference>
<comment type="caution">
    <text evidence="3">The sequence shown here is derived from an EMBL/GenBank/DDBJ whole genome shotgun (WGS) entry which is preliminary data.</text>
</comment>
<gene>
    <name evidence="3" type="ORF">GCM10007891_05140</name>
</gene>
<reference evidence="3" key="2">
    <citation type="submission" date="2023-01" db="EMBL/GenBank/DDBJ databases">
        <title>Draft genome sequence of Methylophaga thalassica strain NBRC 102424.</title>
        <authorList>
            <person name="Sun Q."/>
            <person name="Mori K."/>
        </authorList>
    </citation>
    <scope>NUCLEOTIDE SEQUENCE</scope>
    <source>
        <strain evidence="3">NBRC 102424</strain>
    </source>
</reference>
<dbReference type="InterPro" id="IPR000792">
    <property type="entry name" value="Tscrpt_reg_LuxR_C"/>
</dbReference>
<accession>A0ABQ5TV03</accession>
<keyword evidence="1" id="KW-1133">Transmembrane helix</keyword>
<keyword evidence="1" id="KW-0812">Transmembrane</keyword>
<feature type="domain" description="HTH luxR-type" evidence="2">
    <location>
        <begin position="11"/>
        <end position="69"/>
    </location>
</feature>
<evidence type="ECO:0000313" key="3">
    <source>
        <dbReference type="EMBL" id="GLP98660.1"/>
    </source>
</evidence>
<dbReference type="Proteomes" id="UP001161423">
    <property type="component" value="Unassembled WGS sequence"/>
</dbReference>